<evidence type="ECO:0000256" key="5">
    <source>
        <dbReference type="ARBA" id="ARBA00023102"/>
    </source>
</evidence>
<evidence type="ECO:0000256" key="1">
    <source>
        <dbReference type="ARBA" id="ARBA00005091"/>
    </source>
</evidence>
<evidence type="ECO:0000256" key="4">
    <source>
        <dbReference type="ARBA" id="ARBA00022605"/>
    </source>
</evidence>
<evidence type="ECO:0000256" key="8">
    <source>
        <dbReference type="ARBA" id="ARBA00047838"/>
    </source>
</evidence>
<keyword evidence="6 9" id="KW-0456">Lyase</keyword>
<accession>A0ABW2YA14</accession>
<comment type="subunit">
    <text evidence="3 9">Heterodimer of HisH and HisF.</text>
</comment>
<dbReference type="PANTHER" id="PTHR21235:SF2">
    <property type="entry name" value="IMIDAZOLE GLYCEROL PHOSPHATE SYNTHASE HISHF"/>
    <property type="match status" value="1"/>
</dbReference>
<dbReference type="Proteomes" id="UP001597036">
    <property type="component" value="Unassembled WGS sequence"/>
</dbReference>
<dbReference type="EC" id="4.3.2.10" evidence="9"/>
<evidence type="ECO:0000256" key="2">
    <source>
        <dbReference type="ARBA" id="ARBA00009667"/>
    </source>
</evidence>
<comment type="similarity">
    <text evidence="2 9 10">Belongs to the HisA/HisF family.</text>
</comment>
<sequence>MGLAVRVIPCLDVNAGRVVKGVNFKNLRDAGDPVELAREYFNQGADELTFLDITASSDERETTYDMVRRTAEELFIPLTVGGGVRSVEDVDRLLRSGADKVGVNTAAINNPHLISAVADRFGAQVLVLSVDAMREVTVDGTRHTDSGYEVTTMGGKHRTGIDAVEWAHHAAELGAGEILLNSMDADGTQDGFDLQMIRGVRAAVDIPIIASGGAGKVEDFPPAIEAGADAVLAASVFHFGTVTIPEVKDELRKHGYEVR</sequence>
<evidence type="ECO:0000256" key="9">
    <source>
        <dbReference type="HAMAP-Rule" id="MF_01013"/>
    </source>
</evidence>
<comment type="subcellular location">
    <subcellularLocation>
        <location evidence="9">Cytoplasm</location>
    </subcellularLocation>
</comment>
<dbReference type="CDD" id="cd04731">
    <property type="entry name" value="HisF"/>
    <property type="match status" value="1"/>
</dbReference>
<keyword evidence="12" id="KW-1185">Reference proteome</keyword>
<evidence type="ECO:0000256" key="7">
    <source>
        <dbReference type="ARBA" id="ARBA00025475"/>
    </source>
</evidence>
<evidence type="ECO:0000313" key="11">
    <source>
        <dbReference type="EMBL" id="MFD0704957.1"/>
    </source>
</evidence>
<dbReference type="InterPro" id="IPR011060">
    <property type="entry name" value="RibuloseP-bd_barrel"/>
</dbReference>
<dbReference type="RefSeq" id="WP_377938661.1">
    <property type="nucleotide sequence ID" value="NZ_JBHTHQ010000021.1"/>
</dbReference>
<protein>
    <recommendedName>
        <fullName evidence="9">Imidazole glycerol phosphate synthase subunit HisF</fullName>
        <ecNumber evidence="9">4.3.2.10</ecNumber>
    </recommendedName>
    <alternativeName>
        <fullName evidence="9">IGP synthase cyclase subunit</fullName>
    </alternativeName>
    <alternativeName>
        <fullName evidence="9">IGP synthase subunit HisF</fullName>
    </alternativeName>
    <alternativeName>
        <fullName evidence="9">ImGP synthase subunit HisF</fullName>
        <shortName evidence="9">IGPS subunit HisF</shortName>
    </alternativeName>
</protein>
<comment type="function">
    <text evidence="7 9">IGPS catalyzes the conversion of PRFAR and glutamine to IGP, AICAR and glutamate. The HisF subunit catalyzes the cyclization activity that produces IGP and AICAR from PRFAR using the ammonia provided by the HisH subunit.</text>
</comment>
<dbReference type="InterPro" id="IPR006062">
    <property type="entry name" value="His_biosynth"/>
</dbReference>
<keyword evidence="5 9" id="KW-0368">Histidine biosynthesis</keyword>
<dbReference type="SUPFAM" id="SSF51366">
    <property type="entry name" value="Ribulose-phoshate binding barrel"/>
    <property type="match status" value="1"/>
</dbReference>
<organism evidence="11 12">
    <name type="scientific">Alloscardovia venturai</name>
    <dbReference type="NCBI Taxonomy" id="1769421"/>
    <lineage>
        <taxon>Bacteria</taxon>
        <taxon>Bacillati</taxon>
        <taxon>Actinomycetota</taxon>
        <taxon>Actinomycetes</taxon>
        <taxon>Bifidobacteriales</taxon>
        <taxon>Bifidobacteriaceae</taxon>
        <taxon>Alloscardovia</taxon>
    </lineage>
</organism>
<evidence type="ECO:0000256" key="6">
    <source>
        <dbReference type="ARBA" id="ARBA00023239"/>
    </source>
</evidence>
<reference evidence="12" key="1">
    <citation type="journal article" date="2019" name="Int. J. Syst. Evol. Microbiol.">
        <title>The Global Catalogue of Microorganisms (GCM) 10K type strain sequencing project: providing services to taxonomists for standard genome sequencing and annotation.</title>
        <authorList>
            <consortium name="The Broad Institute Genomics Platform"/>
            <consortium name="The Broad Institute Genome Sequencing Center for Infectious Disease"/>
            <person name="Wu L."/>
            <person name="Ma J."/>
        </authorList>
    </citation>
    <scope>NUCLEOTIDE SEQUENCE [LARGE SCALE GENOMIC DNA]</scope>
    <source>
        <strain evidence="12">CCM 8604</strain>
    </source>
</reference>
<dbReference type="Pfam" id="PF00977">
    <property type="entry name" value="His_biosynth"/>
    <property type="match status" value="1"/>
</dbReference>
<dbReference type="GO" id="GO:0016829">
    <property type="term" value="F:lyase activity"/>
    <property type="evidence" value="ECO:0007669"/>
    <property type="project" value="UniProtKB-KW"/>
</dbReference>
<dbReference type="HAMAP" id="MF_01013">
    <property type="entry name" value="HisF"/>
    <property type="match status" value="1"/>
</dbReference>
<feature type="active site" evidence="9">
    <location>
        <position position="131"/>
    </location>
</feature>
<name>A0ABW2YA14_9BIFI</name>
<dbReference type="PANTHER" id="PTHR21235">
    <property type="entry name" value="IMIDAZOLE GLYCEROL PHOSPHATE SYNTHASE SUBUNIT HISF/H IGP SYNTHASE SUBUNIT HISF/H"/>
    <property type="match status" value="1"/>
</dbReference>
<evidence type="ECO:0000256" key="10">
    <source>
        <dbReference type="RuleBase" id="RU003657"/>
    </source>
</evidence>
<evidence type="ECO:0000313" key="12">
    <source>
        <dbReference type="Proteomes" id="UP001597036"/>
    </source>
</evidence>
<dbReference type="EMBL" id="JBHTHQ010000021">
    <property type="protein sequence ID" value="MFD0704957.1"/>
    <property type="molecule type" value="Genomic_DNA"/>
</dbReference>
<evidence type="ECO:0000256" key="3">
    <source>
        <dbReference type="ARBA" id="ARBA00011152"/>
    </source>
</evidence>
<dbReference type="InterPro" id="IPR013785">
    <property type="entry name" value="Aldolase_TIM"/>
</dbReference>
<proteinExistence type="inferred from homology"/>
<comment type="caution">
    <text evidence="11">The sequence shown here is derived from an EMBL/GenBank/DDBJ whole genome shotgun (WGS) entry which is preliminary data.</text>
</comment>
<dbReference type="NCBIfam" id="TIGR00735">
    <property type="entry name" value="hisF"/>
    <property type="match status" value="1"/>
</dbReference>
<gene>
    <name evidence="9 11" type="primary">hisF</name>
    <name evidence="11" type="ORF">ACFQY8_04255</name>
</gene>
<feature type="active site" evidence="9">
    <location>
        <position position="12"/>
    </location>
</feature>
<dbReference type="Gene3D" id="3.20.20.70">
    <property type="entry name" value="Aldolase class I"/>
    <property type="match status" value="1"/>
</dbReference>
<dbReference type="InterPro" id="IPR004651">
    <property type="entry name" value="HisF"/>
</dbReference>
<comment type="catalytic activity">
    <reaction evidence="8 9">
        <text>5-[(5-phospho-1-deoxy-D-ribulos-1-ylimino)methylamino]-1-(5-phospho-beta-D-ribosyl)imidazole-4-carboxamide + L-glutamine = D-erythro-1-(imidazol-4-yl)glycerol 3-phosphate + 5-amino-1-(5-phospho-beta-D-ribosyl)imidazole-4-carboxamide + L-glutamate + H(+)</text>
        <dbReference type="Rhea" id="RHEA:24793"/>
        <dbReference type="ChEBI" id="CHEBI:15378"/>
        <dbReference type="ChEBI" id="CHEBI:29985"/>
        <dbReference type="ChEBI" id="CHEBI:58278"/>
        <dbReference type="ChEBI" id="CHEBI:58359"/>
        <dbReference type="ChEBI" id="CHEBI:58475"/>
        <dbReference type="ChEBI" id="CHEBI:58525"/>
        <dbReference type="EC" id="4.3.2.10"/>
    </reaction>
</comment>
<keyword evidence="9" id="KW-0963">Cytoplasm</keyword>
<dbReference type="InterPro" id="IPR050064">
    <property type="entry name" value="IGPS_HisA/HisF"/>
</dbReference>
<comment type="pathway">
    <text evidence="1 9">Amino-acid biosynthesis; L-histidine biosynthesis; L-histidine from 5-phospho-alpha-D-ribose 1-diphosphate: step 5/9.</text>
</comment>
<keyword evidence="4 9" id="KW-0028">Amino-acid biosynthesis</keyword>